<reference evidence="1 2" key="1">
    <citation type="submission" date="2023-08" db="EMBL/GenBank/DDBJ databases">
        <title>Black Yeasts Isolated from many extreme environments.</title>
        <authorList>
            <person name="Coleine C."/>
            <person name="Stajich J.E."/>
            <person name="Selbmann L."/>
        </authorList>
    </citation>
    <scope>NUCLEOTIDE SEQUENCE [LARGE SCALE GENOMIC DNA]</scope>
    <source>
        <strain evidence="1 2">CCFEE 5885</strain>
    </source>
</reference>
<dbReference type="Proteomes" id="UP001345013">
    <property type="component" value="Unassembled WGS sequence"/>
</dbReference>
<dbReference type="EMBL" id="JAVRRG010000017">
    <property type="protein sequence ID" value="KAK5097689.1"/>
    <property type="molecule type" value="Genomic_DNA"/>
</dbReference>
<name>A0ABR0KIP2_9EURO</name>
<comment type="caution">
    <text evidence="1">The sequence shown here is derived from an EMBL/GenBank/DDBJ whole genome shotgun (WGS) entry which is preliminary data.</text>
</comment>
<protein>
    <submittedName>
        <fullName evidence="1">Uncharacterized protein</fullName>
    </submittedName>
</protein>
<evidence type="ECO:0000313" key="1">
    <source>
        <dbReference type="EMBL" id="KAK5097689.1"/>
    </source>
</evidence>
<accession>A0ABR0KIP2</accession>
<gene>
    <name evidence="1" type="ORF">LTR24_002156</name>
</gene>
<evidence type="ECO:0000313" key="2">
    <source>
        <dbReference type="Proteomes" id="UP001345013"/>
    </source>
</evidence>
<organism evidence="1 2">
    <name type="scientific">Lithohypha guttulata</name>
    <dbReference type="NCBI Taxonomy" id="1690604"/>
    <lineage>
        <taxon>Eukaryota</taxon>
        <taxon>Fungi</taxon>
        <taxon>Dikarya</taxon>
        <taxon>Ascomycota</taxon>
        <taxon>Pezizomycotina</taxon>
        <taxon>Eurotiomycetes</taxon>
        <taxon>Chaetothyriomycetidae</taxon>
        <taxon>Chaetothyriales</taxon>
        <taxon>Trichomeriaceae</taxon>
        <taxon>Lithohypha</taxon>
    </lineage>
</organism>
<sequence>MSNSLSRRMAQLRVYVNSLNDALAQVKDDIPNLKQAAEVADASNPSKHSPDKNMNEMKMWLGVLKEKLDVLTTTIGEFDGVVREEFADEVPEYRMRPGKTQKGEALWRFGSKWNDMNE</sequence>
<keyword evidence="2" id="KW-1185">Reference proteome</keyword>
<proteinExistence type="predicted"/>